<reference evidence="2" key="1">
    <citation type="submission" date="2015-04" db="EMBL/GenBank/DDBJ databases">
        <title>The genome sequence of the plant pathogenic Rhizarian Plasmodiophora brassicae reveals insights in its biotrophic life cycle and the origin of chitin synthesis.</title>
        <authorList>
            <person name="Schwelm A."/>
            <person name="Fogelqvist J."/>
            <person name="Knaust A."/>
            <person name="Julke S."/>
            <person name="Lilja T."/>
            <person name="Dhandapani V."/>
            <person name="Bonilla-Rosso G."/>
            <person name="Karlsson M."/>
            <person name="Shevchenko A."/>
            <person name="Choi S.R."/>
            <person name="Kim H.G."/>
            <person name="Park J.Y."/>
            <person name="Lim Y.P."/>
            <person name="Ludwig-Muller J."/>
            <person name="Dixelius C."/>
        </authorList>
    </citation>
    <scope>NUCLEOTIDE SEQUENCE</scope>
    <source>
        <tissue evidence="2">Potato root galls</tissue>
    </source>
</reference>
<accession>A0A0H5RFL5</accession>
<evidence type="ECO:0000313" key="2">
    <source>
        <dbReference type="EMBL" id="CRZ12975.1"/>
    </source>
</evidence>
<dbReference type="EMBL" id="HACM01012533">
    <property type="protein sequence ID" value="CRZ12975.1"/>
    <property type="molecule type" value="Transcribed_RNA"/>
</dbReference>
<dbReference type="AlphaFoldDB" id="A0A0H5RFL5"/>
<sequence>SVVLDLRPPLGLHVVKRVRRDDRVSHQEHVRLRVRQGTKAIVVLLPSRVPQTQVHGLAINHHVGTVVVKHSRDILSGKRVGGVRNEQARLSDGSVTDHDTLDVLHPSN</sequence>
<feature type="region of interest" description="Disordered" evidence="1">
    <location>
        <begin position="85"/>
        <end position="108"/>
    </location>
</feature>
<feature type="non-terminal residue" evidence="2">
    <location>
        <position position="108"/>
    </location>
</feature>
<evidence type="ECO:0000256" key="1">
    <source>
        <dbReference type="SAM" id="MobiDB-lite"/>
    </source>
</evidence>
<protein>
    <submittedName>
        <fullName evidence="2">Uncharacterized protein</fullName>
    </submittedName>
</protein>
<proteinExistence type="predicted"/>
<organism evidence="2">
    <name type="scientific">Spongospora subterranea</name>
    <dbReference type="NCBI Taxonomy" id="70186"/>
    <lineage>
        <taxon>Eukaryota</taxon>
        <taxon>Sar</taxon>
        <taxon>Rhizaria</taxon>
        <taxon>Endomyxa</taxon>
        <taxon>Phytomyxea</taxon>
        <taxon>Plasmodiophorida</taxon>
        <taxon>Plasmodiophoridae</taxon>
        <taxon>Spongospora</taxon>
    </lineage>
</organism>
<feature type="non-terminal residue" evidence="2">
    <location>
        <position position="1"/>
    </location>
</feature>
<name>A0A0H5RFL5_9EUKA</name>